<evidence type="ECO:0000256" key="8">
    <source>
        <dbReference type="SAM" id="Phobius"/>
    </source>
</evidence>
<accession>A0A5K7ZN00</accession>
<dbReference type="Pfam" id="PF07690">
    <property type="entry name" value="MFS_1"/>
    <property type="match status" value="1"/>
</dbReference>
<dbReference type="InterPro" id="IPR020846">
    <property type="entry name" value="MFS_dom"/>
</dbReference>
<proteinExistence type="inferred from homology"/>
<dbReference type="SUPFAM" id="SSF103473">
    <property type="entry name" value="MFS general substrate transporter"/>
    <property type="match status" value="1"/>
</dbReference>
<evidence type="ECO:0000259" key="9">
    <source>
        <dbReference type="PROSITE" id="PS50850"/>
    </source>
</evidence>
<dbReference type="NCBIfam" id="TIGR00710">
    <property type="entry name" value="efflux_Bcr_CflA"/>
    <property type="match status" value="1"/>
</dbReference>
<gene>
    <name evidence="10" type="ORF">DSCO28_21630</name>
</gene>
<evidence type="ECO:0000256" key="1">
    <source>
        <dbReference type="ARBA" id="ARBA00004651"/>
    </source>
</evidence>
<dbReference type="GO" id="GO:0042910">
    <property type="term" value="F:xenobiotic transmembrane transporter activity"/>
    <property type="evidence" value="ECO:0007669"/>
    <property type="project" value="InterPro"/>
</dbReference>
<dbReference type="PANTHER" id="PTHR43124:SF3">
    <property type="entry name" value="CHLORAMPHENICOL EFFLUX PUMP RV0191"/>
    <property type="match status" value="1"/>
</dbReference>
<dbReference type="Proteomes" id="UP000425960">
    <property type="component" value="Chromosome"/>
</dbReference>
<comment type="similarity">
    <text evidence="2">Belongs to the major facilitator superfamily. Bcr/CmlA family.</text>
</comment>
<dbReference type="PROSITE" id="PS50850">
    <property type="entry name" value="MFS"/>
    <property type="match status" value="1"/>
</dbReference>
<dbReference type="InterPro" id="IPR036259">
    <property type="entry name" value="MFS_trans_sf"/>
</dbReference>
<keyword evidence="7 8" id="KW-0472">Membrane</keyword>
<evidence type="ECO:0000256" key="3">
    <source>
        <dbReference type="ARBA" id="ARBA00022448"/>
    </source>
</evidence>
<evidence type="ECO:0000313" key="11">
    <source>
        <dbReference type="Proteomes" id="UP000425960"/>
    </source>
</evidence>
<comment type="subcellular location">
    <subcellularLocation>
        <location evidence="1">Cell membrane</location>
        <topology evidence="1">Multi-pass membrane protein</topology>
    </subcellularLocation>
</comment>
<dbReference type="GO" id="GO:0005886">
    <property type="term" value="C:plasma membrane"/>
    <property type="evidence" value="ECO:0007669"/>
    <property type="project" value="UniProtKB-SubCell"/>
</dbReference>
<evidence type="ECO:0000256" key="4">
    <source>
        <dbReference type="ARBA" id="ARBA00022475"/>
    </source>
</evidence>
<name>A0A5K7ZN00_9BACT</name>
<dbReference type="InterPro" id="IPR050189">
    <property type="entry name" value="MFS_Efflux_Transporters"/>
</dbReference>
<dbReference type="PANTHER" id="PTHR43124">
    <property type="entry name" value="PURINE EFFLUX PUMP PBUE"/>
    <property type="match status" value="1"/>
</dbReference>
<feature type="transmembrane region" description="Helical" evidence="8">
    <location>
        <begin position="100"/>
        <end position="117"/>
    </location>
</feature>
<dbReference type="CDD" id="cd17320">
    <property type="entry name" value="MFS_MdfA_MDR_like"/>
    <property type="match status" value="1"/>
</dbReference>
<dbReference type="GO" id="GO:1990961">
    <property type="term" value="P:xenobiotic detoxification by transmembrane export across the plasma membrane"/>
    <property type="evidence" value="ECO:0007669"/>
    <property type="project" value="InterPro"/>
</dbReference>
<keyword evidence="3" id="KW-0813">Transport</keyword>
<dbReference type="InterPro" id="IPR011701">
    <property type="entry name" value="MFS"/>
</dbReference>
<feature type="transmembrane region" description="Helical" evidence="8">
    <location>
        <begin position="159"/>
        <end position="176"/>
    </location>
</feature>
<feature type="transmembrane region" description="Helical" evidence="8">
    <location>
        <begin position="129"/>
        <end position="153"/>
    </location>
</feature>
<reference evidence="10 11" key="1">
    <citation type="submission" date="2019-11" db="EMBL/GenBank/DDBJ databases">
        <title>Comparative genomics of hydrocarbon-degrading Desulfosarcina strains.</title>
        <authorList>
            <person name="Watanabe M."/>
            <person name="Kojima H."/>
            <person name="Fukui M."/>
        </authorList>
    </citation>
    <scope>NUCLEOTIDE SEQUENCE [LARGE SCALE GENOMIC DNA]</scope>
    <source>
        <strain evidence="10 11">28bB2T</strain>
    </source>
</reference>
<feature type="transmembrane region" description="Helical" evidence="8">
    <location>
        <begin position="272"/>
        <end position="289"/>
    </location>
</feature>
<feature type="transmembrane region" description="Helical" evidence="8">
    <location>
        <begin position="358"/>
        <end position="377"/>
    </location>
</feature>
<dbReference type="RefSeq" id="WP_231714130.1">
    <property type="nucleotide sequence ID" value="NZ_AP021876.1"/>
</dbReference>
<keyword evidence="6 8" id="KW-1133">Transmembrane helix</keyword>
<feature type="domain" description="Major facilitator superfamily (MFS) profile" evidence="9">
    <location>
        <begin position="5"/>
        <end position="380"/>
    </location>
</feature>
<protein>
    <submittedName>
        <fullName evidence="10">Bcr/CflA family drug resistance efflux transporter</fullName>
    </submittedName>
</protein>
<dbReference type="EMBL" id="AP021876">
    <property type="protein sequence ID" value="BBO81597.1"/>
    <property type="molecule type" value="Genomic_DNA"/>
</dbReference>
<feature type="transmembrane region" description="Helical" evidence="8">
    <location>
        <begin position="72"/>
        <end position="94"/>
    </location>
</feature>
<organism evidence="10 11">
    <name type="scientific">Desulfosarcina ovata subsp. sediminis</name>
    <dbReference type="NCBI Taxonomy" id="885957"/>
    <lineage>
        <taxon>Bacteria</taxon>
        <taxon>Pseudomonadati</taxon>
        <taxon>Thermodesulfobacteriota</taxon>
        <taxon>Desulfobacteria</taxon>
        <taxon>Desulfobacterales</taxon>
        <taxon>Desulfosarcinaceae</taxon>
        <taxon>Desulfosarcina</taxon>
    </lineage>
</organism>
<feature type="transmembrane region" description="Helical" evidence="8">
    <location>
        <begin position="333"/>
        <end position="352"/>
    </location>
</feature>
<evidence type="ECO:0000256" key="6">
    <source>
        <dbReference type="ARBA" id="ARBA00022989"/>
    </source>
</evidence>
<evidence type="ECO:0000256" key="5">
    <source>
        <dbReference type="ARBA" id="ARBA00022692"/>
    </source>
</evidence>
<dbReference type="Gene3D" id="1.20.1720.10">
    <property type="entry name" value="Multidrug resistance protein D"/>
    <property type="match status" value="1"/>
</dbReference>
<dbReference type="InterPro" id="IPR004812">
    <property type="entry name" value="Efflux_drug-R_Bcr/CmlA"/>
</dbReference>
<dbReference type="AlphaFoldDB" id="A0A5K7ZN00"/>
<keyword evidence="4" id="KW-1003">Cell membrane</keyword>
<evidence type="ECO:0000313" key="10">
    <source>
        <dbReference type="EMBL" id="BBO81597.1"/>
    </source>
</evidence>
<feature type="transmembrane region" description="Helical" evidence="8">
    <location>
        <begin position="295"/>
        <end position="312"/>
    </location>
</feature>
<sequence length="393" mass="43246">MKNRILFLIALLAAFPPLSTDMYLPAIPLLREQWGEPLMVVNLTLIGFFISYCLFLLVYGPLSDRYGRRRPLMVGIGIYIMASLACAVSGGIHMMIAARVFQAAGAASASALSLAICKDLFDAESRERIMAHIAVIMALAPMLSPIIGSWVIYWTNWQWVFVAQAVMGAIAFLGVYRMAEPLKTFTTVSPKKVIGVYFRLLANGRYTSLVFAMSLLVFPMFAFIAASSEIYISHFGLSEREFGIVFGANAMASMFGSLVFGRLSLYVRMEKLITISFAGILLAGVWMLLGPHVSPWNLALPMATMTFFFGLNRPPTNNLILEQVHQDVGAASSLLVFTFMILGASSMGIVSLQWTDKITVLGSMAALSGGLVLLFWLRYKDIFLAALPRRRPG</sequence>
<feature type="transmembrane region" description="Helical" evidence="8">
    <location>
        <begin position="39"/>
        <end position="60"/>
    </location>
</feature>
<feature type="transmembrane region" description="Helical" evidence="8">
    <location>
        <begin position="244"/>
        <end position="265"/>
    </location>
</feature>
<evidence type="ECO:0000256" key="2">
    <source>
        <dbReference type="ARBA" id="ARBA00006236"/>
    </source>
</evidence>
<evidence type="ECO:0000256" key="7">
    <source>
        <dbReference type="ARBA" id="ARBA00023136"/>
    </source>
</evidence>
<dbReference type="KEGG" id="dov:DSCO28_21630"/>
<keyword evidence="5 8" id="KW-0812">Transmembrane</keyword>
<feature type="transmembrane region" description="Helical" evidence="8">
    <location>
        <begin position="209"/>
        <end position="232"/>
    </location>
</feature>